<reference evidence="1 2" key="1">
    <citation type="submission" date="2014-06" db="EMBL/GenBank/DDBJ databases">
        <title>Draft genome sequence of Bacillus manliponensis JCM 15802 (MCCC 1A00708).</title>
        <authorList>
            <person name="Lai Q."/>
            <person name="Liu Y."/>
            <person name="Shao Z."/>
        </authorList>
    </citation>
    <scope>NUCLEOTIDE SEQUENCE [LARGE SCALE GENOMIC DNA]</scope>
    <source>
        <strain evidence="1 2">JCM 15802</strain>
    </source>
</reference>
<dbReference type="OrthoDB" id="2875664at2"/>
<protein>
    <recommendedName>
        <fullName evidence="3">AbiTii domain-containing protein</fullName>
    </recommendedName>
</protein>
<evidence type="ECO:0008006" key="3">
    <source>
        <dbReference type="Google" id="ProtNLM"/>
    </source>
</evidence>
<dbReference type="Proteomes" id="UP000027822">
    <property type="component" value="Unassembled WGS sequence"/>
</dbReference>
<dbReference type="RefSeq" id="WP_034643106.1">
    <property type="nucleotide sequence ID" value="NZ_CBCSJC010000039.1"/>
</dbReference>
<comment type="caution">
    <text evidence="1">The sequence shown here is derived from an EMBL/GenBank/DDBJ whole genome shotgun (WGS) entry which is preliminary data.</text>
</comment>
<organism evidence="1 2">
    <name type="scientific">Bacillus manliponensis</name>
    <dbReference type="NCBI Taxonomy" id="574376"/>
    <lineage>
        <taxon>Bacteria</taxon>
        <taxon>Bacillati</taxon>
        <taxon>Bacillota</taxon>
        <taxon>Bacilli</taxon>
        <taxon>Bacillales</taxon>
        <taxon>Bacillaceae</taxon>
        <taxon>Bacillus</taxon>
        <taxon>Bacillus cereus group</taxon>
    </lineage>
</organism>
<gene>
    <name evidence="1" type="ORF">BAMA_12545</name>
</gene>
<accession>A0A073K5M8</accession>
<evidence type="ECO:0000313" key="1">
    <source>
        <dbReference type="EMBL" id="KEK17558.1"/>
    </source>
</evidence>
<sequence>MEFHQTEIKRAIRDFEKTIYSLQSAGYEIYSARVKELINLVTQNKVLSYIINPYLLTNVDFDYIENVGVTGRFDLRLPEDKDLQIAYVFQLMKRATDENFSVEDYAFRIFASSRISDNISQWNYQILFPCLENLKDKLSDLIEDEVEGKDKVSAASLQIINYGSITAKNGNVALGQVITQTLSTGELSNDIIKKALEQGIISEEQVETVSTITDEIETELQQGEPSLGKLEQLAGHLYDIGSKGLLGLTTSIITDTKWIEAVNTFLFGLI</sequence>
<dbReference type="AlphaFoldDB" id="A0A073K5M8"/>
<evidence type="ECO:0000313" key="2">
    <source>
        <dbReference type="Proteomes" id="UP000027822"/>
    </source>
</evidence>
<dbReference type="STRING" id="574376.BAMA_12545"/>
<dbReference type="EMBL" id="JOTN01000026">
    <property type="protein sequence ID" value="KEK17558.1"/>
    <property type="molecule type" value="Genomic_DNA"/>
</dbReference>
<dbReference type="eggNOG" id="ENOG502ZUGY">
    <property type="taxonomic scope" value="Bacteria"/>
</dbReference>
<proteinExistence type="predicted"/>
<keyword evidence="2" id="KW-1185">Reference proteome</keyword>
<name>A0A073K5M8_9BACI</name>